<feature type="region of interest" description="Disordered" evidence="1">
    <location>
        <begin position="291"/>
        <end position="351"/>
    </location>
</feature>
<dbReference type="VEuPathDB" id="FungiDB:CJI97_000076"/>
<accession>A0A0L0NUR6</accession>
<dbReference type="AlphaFoldDB" id="A0A0L0NUR6"/>
<evidence type="ECO:0000256" key="1">
    <source>
        <dbReference type="SAM" id="MobiDB-lite"/>
    </source>
</evidence>
<sequence>MLPSFYKQANTSGGLPSSSDMDYPILNLTPFLTHNLNFLSTQNSAGNISNNVNFTPFYDKSMHLTDFFIDSPLRPSPSKAVETITPSRFATSSERKSITNTLDAKTSSKRSIGQIDTPARHPFKKYDSQANSEPGSDDEDDKKNDDAYEGNFVTPSKKNILKETSSNLLNKASLNLTPLASKKNKNVYRTPAKPTQMSSPSTVIMSSANNTPNDQPVKNAIVPPSPTPNKERSEGTTAINSEPVMGIFSEKKSQPKVSEPPKQAHKKNSKKNYGGTSKFQIVFTDVHTLMNSKKKKDTEIKASKGKKSQEKTSNSGQSSKTKVNTQQKLSQKSQKPNQALRQQVEHTSHQLKQHPLINQALPHLQQPNPHHQPPPTFAFQHTSSSLSASQDYNTTMNSSKEFSMLGVNSSQNTTGGNLNFSATEHTSFELTNTGMASTPNRKYLLDNSFDKASPQAIHQMTSSFHQVHVRQGDEQGMPPPKHMTLQHAAQQALRNPEQIQNPQMGMNMMMSTPQHSNTQPNSFIVEESPSSREPMALLYQHLHQYEQAMQSSESAEQNRDLVGNVR</sequence>
<feature type="compositionally biased region" description="Basic and acidic residues" evidence="1">
    <location>
        <begin position="296"/>
        <end position="310"/>
    </location>
</feature>
<protein>
    <submittedName>
        <fullName evidence="2">Uncharacterized protein</fullName>
    </submittedName>
</protein>
<evidence type="ECO:0000313" key="3">
    <source>
        <dbReference type="Proteomes" id="UP000037122"/>
    </source>
</evidence>
<dbReference type="VEuPathDB" id="FungiDB:CJI96_0001507"/>
<evidence type="ECO:0000313" key="2">
    <source>
        <dbReference type="EMBL" id="KND97405.1"/>
    </source>
</evidence>
<proteinExistence type="predicted"/>
<feature type="compositionally biased region" description="Polar residues" evidence="1">
    <location>
        <begin position="84"/>
        <end position="111"/>
    </location>
</feature>
<gene>
    <name evidence="2" type="ORF">QG37_05786</name>
</gene>
<dbReference type="VEuPathDB" id="FungiDB:CJJ09_002039"/>
<feature type="region of interest" description="Disordered" evidence="1">
    <location>
        <begin position="183"/>
        <end position="275"/>
    </location>
</feature>
<feature type="region of interest" description="Disordered" evidence="1">
    <location>
        <begin position="363"/>
        <end position="392"/>
    </location>
</feature>
<feature type="compositionally biased region" description="Polar residues" evidence="1">
    <location>
        <begin position="379"/>
        <end position="392"/>
    </location>
</feature>
<dbReference type="VEuPathDB" id="FungiDB:CJJ07_002887"/>
<reference evidence="3" key="1">
    <citation type="journal article" date="2015" name="BMC Genomics">
        <title>Draft genome of a commonly misdiagnosed multidrug resistant pathogen Candida auris.</title>
        <authorList>
            <person name="Chatterjee S."/>
            <person name="Alampalli S.V."/>
            <person name="Nageshan R.K."/>
            <person name="Chettiar S.T."/>
            <person name="Joshi S."/>
            <person name="Tatu U.S."/>
        </authorList>
    </citation>
    <scope>NUCLEOTIDE SEQUENCE [LARGE SCALE GENOMIC DNA]</scope>
    <source>
        <strain evidence="3">6684</strain>
    </source>
</reference>
<feature type="compositionally biased region" description="Polar residues" evidence="1">
    <location>
        <begin position="311"/>
        <end position="341"/>
    </location>
</feature>
<comment type="caution">
    <text evidence="2">The sequence shown here is derived from an EMBL/GenBank/DDBJ whole genome shotgun (WGS) entry which is preliminary data.</text>
</comment>
<feature type="compositionally biased region" description="Polar residues" evidence="1">
    <location>
        <begin position="193"/>
        <end position="216"/>
    </location>
</feature>
<dbReference type="Proteomes" id="UP000037122">
    <property type="component" value="Unassembled WGS sequence"/>
</dbReference>
<dbReference type="EMBL" id="LGST01000041">
    <property type="protein sequence ID" value="KND97405.1"/>
    <property type="molecule type" value="Genomic_DNA"/>
</dbReference>
<organism evidence="2 3">
    <name type="scientific">Candidozyma auris</name>
    <name type="common">Yeast</name>
    <name type="synonym">Candida auris</name>
    <dbReference type="NCBI Taxonomy" id="498019"/>
    <lineage>
        <taxon>Eukaryota</taxon>
        <taxon>Fungi</taxon>
        <taxon>Dikarya</taxon>
        <taxon>Ascomycota</taxon>
        <taxon>Saccharomycotina</taxon>
        <taxon>Pichiomycetes</taxon>
        <taxon>Metschnikowiaceae</taxon>
        <taxon>Candidozyma</taxon>
    </lineage>
</organism>
<name>A0A0L0NUR6_CANAR</name>
<dbReference type="VEuPathDB" id="FungiDB:QG37_05786"/>
<dbReference type="VEuPathDB" id="FungiDB:B9J08_000070"/>
<feature type="region of interest" description="Disordered" evidence="1">
    <location>
        <begin position="75"/>
        <end position="155"/>
    </location>
</feature>